<evidence type="ECO:0000256" key="6">
    <source>
        <dbReference type="RuleBase" id="RU366048"/>
    </source>
</evidence>
<evidence type="ECO:0000256" key="1">
    <source>
        <dbReference type="ARBA" id="ARBA00009658"/>
    </source>
</evidence>
<comment type="caution">
    <text evidence="7">The sequence shown here is derived from an EMBL/GenBank/DDBJ whole genome shotgun (WGS) entry which is preliminary data.</text>
</comment>
<keyword evidence="6" id="KW-0496">Mitochondrion</keyword>
<comment type="function">
    <text evidence="5">In the plasma membrane, cooperates with CD86 to mediate CD86-signaling in B lymphocytes that regulates the level of IgG1 produced through the activation of distal signaling intermediates. Upon CD40 engagement, required to activate NF-kappa-B signaling pathway via phospholipase C and protein kinase C activation.</text>
</comment>
<dbReference type="PANTHER" id="PTHR23222:SF0">
    <property type="entry name" value="PROHIBITIN 1"/>
    <property type="match status" value="1"/>
</dbReference>
<comment type="subcellular location">
    <subcellularLocation>
        <location evidence="6">Mitochondrion inner membrane</location>
    </subcellularLocation>
</comment>
<keyword evidence="6" id="KW-0472">Membrane</keyword>
<dbReference type="EMBL" id="JASSZA010000019">
    <property type="protein sequence ID" value="KAK2088466.1"/>
    <property type="molecule type" value="Genomic_DNA"/>
</dbReference>
<dbReference type="InterPro" id="IPR000163">
    <property type="entry name" value="Prohibitin"/>
</dbReference>
<proteinExistence type="inferred from homology"/>
<evidence type="ECO:0000313" key="8">
    <source>
        <dbReference type="Proteomes" id="UP001266305"/>
    </source>
</evidence>
<gene>
    <name evidence="7" type="ORF">P7K49_034373</name>
</gene>
<accession>A0ABQ9TUJ8</accession>
<reference evidence="7 8" key="1">
    <citation type="submission" date="2023-05" db="EMBL/GenBank/DDBJ databases">
        <title>B98-5 Cell Line De Novo Hybrid Assembly: An Optical Mapping Approach.</title>
        <authorList>
            <person name="Kananen K."/>
            <person name="Auerbach J.A."/>
            <person name="Kautto E."/>
            <person name="Blachly J.S."/>
        </authorList>
    </citation>
    <scope>NUCLEOTIDE SEQUENCE [LARGE SCALE GENOMIC DNA]</scope>
    <source>
        <strain evidence="7">B95-8</strain>
        <tissue evidence="7">Cell line</tissue>
    </source>
</reference>
<protein>
    <recommendedName>
        <fullName evidence="6">Prohibitin</fullName>
    </recommendedName>
</protein>
<keyword evidence="6" id="KW-0999">Mitochondrion inner membrane</keyword>
<keyword evidence="8" id="KW-1185">Reference proteome</keyword>
<evidence type="ECO:0000313" key="7">
    <source>
        <dbReference type="EMBL" id="KAK2088466.1"/>
    </source>
</evidence>
<evidence type="ECO:0000256" key="3">
    <source>
        <dbReference type="ARBA" id="ARBA00045600"/>
    </source>
</evidence>
<comment type="similarity">
    <text evidence="1 6">Belongs to the prohibitin family.</text>
</comment>
<evidence type="ECO:0000256" key="5">
    <source>
        <dbReference type="ARBA" id="ARBA00046138"/>
    </source>
</evidence>
<evidence type="ECO:0000256" key="4">
    <source>
        <dbReference type="ARBA" id="ARBA00046022"/>
    </source>
</evidence>
<comment type="function">
    <text evidence="4">Protein with pleiotropic attributes mediated in a cell-compartment- and tissue-specific manner, which include the plasma membrane-associated cell signaling functions, mitochondrial chaperone, and transcriptional co-regulator of transcription factors in the nucleus. Plays a role in adipose tissue and glucose homeostasis in a sex-specific manner. Contributes to pulmonary vascular remodeling by accelerating proliferation of pulmonary arterial smooth muscle cells.</text>
</comment>
<organism evidence="7 8">
    <name type="scientific">Saguinus oedipus</name>
    <name type="common">Cotton-top tamarin</name>
    <name type="synonym">Oedipomidas oedipus</name>
    <dbReference type="NCBI Taxonomy" id="9490"/>
    <lineage>
        <taxon>Eukaryota</taxon>
        <taxon>Metazoa</taxon>
        <taxon>Chordata</taxon>
        <taxon>Craniata</taxon>
        <taxon>Vertebrata</taxon>
        <taxon>Euteleostomi</taxon>
        <taxon>Mammalia</taxon>
        <taxon>Eutheria</taxon>
        <taxon>Euarchontoglires</taxon>
        <taxon>Primates</taxon>
        <taxon>Haplorrhini</taxon>
        <taxon>Platyrrhini</taxon>
        <taxon>Cebidae</taxon>
        <taxon>Callitrichinae</taxon>
        <taxon>Saguinus</taxon>
    </lineage>
</organism>
<sequence length="135" mass="14562">MAAKACESISKSGLALAVARGVVNSALYNVEAGHRAVIFDQFRGVQDIVVGEATFSSSHGYRNQLSLTAVLSHVMCQSSLVAKIYRTSHCASSSSLSPAFPRIFTSIGEDYDELVLLSITTESSSQWWLALMLEN</sequence>
<comment type="function">
    <text evidence="3">In the nucleus, acts as a transcription coregulator, enhances promoter binding by TP53, a transcription factor it activates, but reduces the promoter binding by E2F1, a transcription factor it represses. Interacts with STAT3 to affect IL17 secretion in T-helper Th17 cells.</text>
</comment>
<keyword evidence="2" id="KW-0237">DNA synthesis</keyword>
<dbReference type="Proteomes" id="UP001266305">
    <property type="component" value="Unassembled WGS sequence"/>
</dbReference>
<name>A0ABQ9TUJ8_SAGOE</name>
<evidence type="ECO:0000256" key="2">
    <source>
        <dbReference type="ARBA" id="ARBA00022634"/>
    </source>
</evidence>
<dbReference type="PANTHER" id="PTHR23222">
    <property type="entry name" value="PROHIBITIN"/>
    <property type="match status" value="1"/>
</dbReference>